<reference evidence="1" key="1">
    <citation type="submission" date="2021-06" db="EMBL/GenBank/DDBJ databases">
        <authorList>
            <person name="Kallberg Y."/>
            <person name="Tangrot J."/>
            <person name="Rosling A."/>
        </authorList>
    </citation>
    <scope>NUCLEOTIDE SEQUENCE</scope>
    <source>
        <strain evidence="1">CL356</strain>
    </source>
</reference>
<comment type="caution">
    <text evidence="1">The sequence shown here is derived from an EMBL/GenBank/DDBJ whole genome shotgun (WGS) entry which is preliminary data.</text>
</comment>
<dbReference type="EMBL" id="CAJVPT010007964">
    <property type="protein sequence ID" value="CAG8546948.1"/>
    <property type="molecule type" value="Genomic_DNA"/>
</dbReference>
<proteinExistence type="predicted"/>
<sequence length="429" mass="47806">MNICGLIEYNDLSYWKLEIGGLLWLSPLALDLYSQPSRPIMTSTPRQTRIPFGTSFTNLPSPKPSTPFAQNSLKQDQSQRPNHKNRKALSKAHETCSLSQSTSLHLHQEKVPRQQALIVLPTITEEKENRQNGHQNSIISNAGSSNFDPSLAPLFCGPPSDEMTIVPPSGLTEMEERCMIEAYDIPNSPEDDGDADDEDCDAIIGRGVLVPAAVFLPDPSANANRDASSIKLVKIIEEGEEVHSTEIPERSHPIVKSLSTRSREAQLARIYETRPVTTSLLSFTDDTPMAVKRRVHPKRMWQARYGPVESDALRKESCERRRLLQSGLRFLPAFPPLSNEPNLLLFPRAGSLHQLHSPESNGSLEDYALGYVDLSFIRKSLYAFDLRMRTGTDLWSDEEVDGDQTSTSFDTSASGDQTFLDNISINQAD</sequence>
<name>A0ACA9LRN2_9GLOM</name>
<protein>
    <submittedName>
        <fullName evidence="1">15390_t:CDS:1</fullName>
    </submittedName>
</protein>
<dbReference type="Proteomes" id="UP000789525">
    <property type="component" value="Unassembled WGS sequence"/>
</dbReference>
<gene>
    <name evidence="1" type="ORF">ACOLOM_LOCUS4699</name>
</gene>
<feature type="non-terminal residue" evidence="1">
    <location>
        <position position="429"/>
    </location>
</feature>
<evidence type="ECO:0000313" key="1">
    <source>
        <dbReference type="EMBL" id="CAG8546948.1"/>
    </source>
</evidence>
<keyword evidence="2" id="KW-1185">Reference proteome</keyword>
<organism evidence="1 2">
    <name type="scientific">Acaulospora colombiana</name>
    <dbReference type="NCBI Taxonomy" id="27376"/>
    <lineage>
        <taxon>Eukaryota</taxon>
        <taxon>Fungi</taxon>
        <taxon>Fungi incertae sedis</taxon>
        <taxon>Mucoromycota</taxon>
        <taxon>Glomeromycotina</taxon>
        <taxon>Glomeromycetes</taxon>
        <taxon>Diversisporales</taxon>
        <taxon>Acaulosporaceae</taxon>
        <taxon>Acaulospora</taxon>
    </lineage>
</organism>
<evidence type="ECO:0000313" key="2">
    <source>
        <dbReference type="Proteomes" id="UP000789525"/>
    </source>
</evidence>
<accession>A0ACA9LRN2</accession>